<evidence type="ECO:0000259" key="5">
    <source>
        <dbReference type="PROSITE" id="PS50011"/>
    </source>
</evidence>
<dbReference type="Pfam" id="PF00069">
    <property type="entry name" value="Pkinase"/>
    <property type="match status" value="1"/>
</dbReference>
<dbReference type="FunFam" id="1.10.510.10:FF:000571">
    <property type="entry name" value="Maternal embryonic leucine zipper kinase"/>
    <property type="match status" value="1"/>
</dbReference>
<dbReference type="PROSITE" id="PS50011">
    <property type="entry name" value="PROTEIN_KINASE_DOM"/>
    <property type="match status" value="1"/>
</dbReference>
<gene>
    <name evidence="6" type="ORF">ADEAN_000430700</name>
</gene>
<dbReference type="InterPro" id="IPR017441">
    <property type="entry name" value="Protein_kinase_ATP_BS"/>
</dbReference>
<dbReference type="EMBL" id="LR877151">
    <property type="protein sequence ID" value="CAD2216829.1"/>
    <property type="molecule type" value="Genomic_DNA"/>
</dbReference>
<feature type="binding site" evidence="3">
    <location>
        <position position="254"/>
    </location>
    <ligand>
        <name>ATP</name>
        <dbReference type="ChEBI" id="CHEBI:30616"/>
    </ligand>
</feature>
<keyword evidence="1 3" id="KW-0547">Nucleotide-binding</keyword>
<dbReference type="GO" id="GO:0035556">
    <property type="term" value="P:intracellular signal transduction"/>
    <property type="evidence" value="ECO:0007669"/>
    <property type="project" value="TreeGrafter"/>
</dbReference>
<keyword evidence="6" id="KW-0808">Transferase</keyword>
<evidence type="ECO:0000256" key="2">
    <source>
        <dbReference type="ARBA" id="ARBA00022840"/>
    </source>
</evidence>
<dbReference type="InterPro" id="IPR000719">
    <property type="entry name" value="Prot_kinase_dom"/>
</dbReference>
<dbReference type="PROSITE" id="PS00107">
    <property type="entry name" value="PROTEIN_KINASE_ATP"/>
    <property type="match status" value="1"/>
</dbReference>
<dbReference type="SUPFAM" id="SSF56112">
    <property type="entry name" value="Protein kinase-like (PK-like)"/>
    <property type="match status" value="1"/>
</dbReference>
<dbReference type="AlphaFoldDB" id="A0A7G2CBE2"/>
<dbReference type="PANTHER" id="PTHR24346:SF77">
    <property type="entry name" value="SERINE THREONINE PROTEIN KINASE"/>
    <property type="match status" value="1"/>
</dbReference>
<dbReference type="Gene3D" id="3.30.200.20">
    <property type="entry name" value="Phosphorylase Kinase, domain 1"/>
    <property type="match status" value="1"/>
</dbReference>
<dbReference type="InterPro" id="IPR011009">
    <property type="entry name" value="Kinase-like_dom_sf"/>
</dbReference>
<dbReference type="Gene3D" id="1.10.510.10">
    <property type="entry name" value="Transferase(Phosphotransferase) domain 1"/>
    <property type="match status" value="1"/>
</dbReference>
<reference evidence="6 7" key="1">
    <citation type="submission" date="2020-08" db="EMBL/GenBank/DDBJ databases">
        <authorList>
            <person name="Newling K."/>
            <person name="Davey J."/>
            <person name="Forrester S."/>
        </authorList>
    </citation>
    <scope>NUCLEOTIDE SEQUENCE [LARGE SCALE GENOMIC DNA]</scope>
    <source>
        <strain evidence="7">Crithidia deanei Carvalho (ATCC PRA-265)</strain>
    </source>
</reference>
<dbReference type="GO" id="GO:0004674">
    <property type="term" value="F:protein serine/threonine kinase activity"/>
    <property type="evidence" value="ECO:0007669"/>
    <property type="project" value="TreeGrafter"/>
</dbReference>
<organism evidence="6 7">
    <name type="scientific">Angomonas deanei</name>
    <dbReference type="NCBI Taxonomy" id="59799"/>
    <lineage>
        <taxon>Eukaryota</taxon>
        <taxon>Discoba</taxon>
        <taxon>Euglenozoa</taxon>
        <taxon>Kinetoplastea</taxon>
        <taxon>Metakinetoplastina</taxon>
        <taxon>Trypanosomatida</taxon>
        <taxon>Trypanosomatidae</taxon>
        <taxon>Strigomonadinae</taxon>
        <taxon>Angomonas</taxon>
    </lineage>
</organism>
<name>A0A7G2CBE2_9TRYP</name>
<evidence type="ECO:0000256" key="3">
    <source>
        <dbReference type="PROSITE-ProRule" id="PRU10141"/>
    </source>
</evidence>
<dbReference type="GO" id="GO:0005737">
    <property type="term" value="C:cytoplasm"/>
    <property type="evidence" value="ECO:0007669"/>
    <property type="project" value="TreeGrafter"/>
</dbReference>
<dbReference type="VEuPathDB" id="TriTrypDB:ADEAN_000430700"/>
<evidence type="ECO:0000256" key="4">
    <source>
        <dbReference type="SAM" id="MobiDB-lite"/>
    </source>
</evidence>
<evidence type="ECO:0000313" key="7">
    <source>
        <dbReference type="Proteomes" id="UP000515908"/>
    </source>
</evidence>
<feature type="domain" description="Protein kinase" evidence="5">
    <location>
        <begin position="219"/>
        <end position="488"/>
    </location>
</feature>
<protein>
    <submittedName>
        <fullName evidence="6">Protein kinase domain/Protein tyrosine kinase/Kinase-like, putative</fullName>
    </submittedName>
</protein>
<sequence>MKPFFVLNTPSPFSTKRACGTSQSFTVGGSMSFNQFGDNGLTPEDEGLGDQRVAGVNFVINSLAPQHKSEAPLDITELSSSVSSTVVSSTTASHKSPGPTTPRPSDRLSVLSIDSSRPSSAATTKPPALNPILYPFTGRGFDRFPTGGIHDDGSENDISMNEKKDRTVSGISSTRYISRWRSFDSLDMSATIDNPFVKETIRAKVQVDDVTQTKMINDYMVVRPLGKGSYGKVLLVRHVRTNQEYAMKIVRPRKKSFGQKGNDSIKREITVMKLLSHPHLVRLHEVIGHAERDTLYLVQQYVDRGCVAVPASQHAPERIVPIPERTLQGYARQLLKALKYLHRKGIAHRDIKPDNILHDSHGNAYLADFGVSAICTDDDSVCGVEGTLAFMAPELCSGESEVVSHLVDVWALGVSLYQLAYGTLPFFHPTPLLLAAAIKEQPLQFPDDKSPHTGPTLSAACKTMLAGMLQKDPRQRWGLRRALTCAWIQQDGCPAQYRPLAGTLPDEDGPSNHSYPPPSLPALVQPYAPATEEHHTGDDSIGLPSLEETDLYSIVTSLDLKEAIVPYCSPSM</sequence>
<dbReference type="Proteomes" id="UP000515908">
    <property type="component" value="Chromosome 07"/>
</dbReference>
<accession>A0A7G2CBE2</accession>
<keyword evidence="6" id="KW-0418">Kinase</keyword>
<dbReference type="PANTHER" id="PTHR24346">
    <property type="entry name" value="MAP/MICROTUBULE AFFINITY-REGULATING KINASE"/>
    <property type="match status" value="1"/>
</dbReference>
<evidence type="ECO:0000256" key="1">
    <source>
        <dbReference type="ARBA" id="ARBA00022741"/>
    </source>
</evidence>
<feature type="region of interest" description="Disordered" evidence="4">
    <location>
        <begin position="499"/>
        <end position="524"/>
    </location>
</feature>
<feature type="compositionally biased region" description="Polar residues" evidence="4">
    <location>
        <begin position="112"/>
        <end position="123"/>
    </location>
</feature>
<dbReference type="GO" id="GO:0005524">
    <property type="term" value="F:ATP binding"/>
    <property type="evidence" value="ECO:0007669"/>
    <property type="project" value="UniProtKB-UniRule"/>
</dbReference>
<dbReference type="SMART" id="SM00220">
    <property type="entry name" value="S_TKc"/>
    <property type="match status" value="1"/>
</dbReference>
<dbReference type="CDD" id="cd14008">
    <property type="entry name" value="STKc_LKB1_CaMKK"/>
    <property type="match status" value="1"/>
</dbReference>
<evidence type="ECO:0000313" key="6">
    <source>
        <dbReference type="EMBL" id="CAD2216829.1"/>
    </source>
</evidence>
<keyword evidence="7" id="KW-1185">Reference proteome</keyword>
<feature type="region of interest" description="Disordered" evidence="4">
    <location>
        <begin position="88"/>
        <end position="129"/>
    </location>
</feature>
<keyword evidence="2 3" id="KW-0067">ATP-binding</keyword>
<proteinExistence type="predicted"/>